<evidence type="ECO:0000256" key="2">
    <source>
        <dbReference type="ARBA" id="ARBA00022448"/>
    </source>
</evidence>
<sequence length="332" mass="36631">MHAAGSSAVVQTDELTKRFGDFVALDRLSISVDRGQILGFIGPNGAGKTTTIRILVGLSKPTSGHATISGIDCTGQSKKIKRAVGYMPDKFGVYDNMRVREYLDFFAAVYGLPPRQRKQRIAEVMDTTNCTYMQDKFVESLSHGMQQRVGIARIMLHDPEVLILDEPANGLDPQARIEMREILLNLAAMGKTLIVTSHILPELSRICNTVAILTGGKLRAFGSLDSVMKELCPRQTFEVQLLDQAQAQQAADWIEGWKDDDEIVTVMPGQSLVRLETNRTERALADLLRELITRDIHVAQFREVPSDLEDAFVSVTRAGDDDSVADDAKAAN</sequence>
<dbReference type="PANTHER" id="PTHR43335:SF3">
    <property type="entry name" value="ABC TRANSPORTER"/>
    <property type="match status" value="1"/>
</dbReference>
<evidence type="ECO:0000256" key="1">
    <source>
        <dbReference type="ARBA" id="ARBA00005417"/>
    </source>
</evidence>
<comment type="similarity">
    <text evidence="1">Belongs to the ABC transporter superfamily.</text>
</comment>
<gene>
    <name evidence="6" type="primary">ybhF_6</name>
    <name evidence="6" type="ORF">Pan14r_36090</name>
</gene>
<dbReference type="GO" id="GO:0005524">
    <property type="term" value="F:ATP binding"/>
    <property type="evidence" value="ECO:0007669"/>
    <property type="project" value="UniProtKB-KW"/>
</dbReference>
<keyword evidence="4 6" id="KW-0067">ATP-binding</keyword>
<dbReference type="SMART" id="SM00382">
    <property type="entry name" value="AAA"/>
    <property type="match status" value="1"/>
</dbReference>
<keyword evidence="3" id="KW-0547">Nucleotide-binding</keyword>
<feature type="domain" description="ABC transporter" evidence="5">
    <location>
        <begin position="10"/>
        <end position="240"/>
    </location>
</feature>
<dbReference type="PROSITE" id="PS50893">
    <property type="entry name" value="ABC_TRANSPORTER_2"/>
    <property type="match status" value="1"/>
</dbReference>
<dbReference type="CDD" id="cd03230">
    <property type="entry name" value="ABC_DR_subfamily_A"/>
    <property type="match status" value="1"/>
</dbReference>
<protein>
    <submittedName>
        <fullName evidence="6">Putative ABC transporter ATP-binding protein YbhF</fullName>
    </submittedName>
</protein>
<name>A0A5C5Y8J4_9PLAN</name>
<dbReference type="PROSITE" id="PS00211">
    <property type="entry name" value="ABC_TRANSPORTER_1"/>
    <property type="match status" value="1"/>
</dbReference>
<evidence type="ECO:0000256" key="4">
    <source>
        <dbReference type="ARBA" id="ARBA00022840"/>
    </source>
</evidence>
<evidence type="ECO:0000313" key="7">
    <source>
        <dbReference type="Proteomes" id="UP000317238"/>
    </source>
</evidence>
<dbReference type="Pfam" id="PF00005">
    <property type="entry name" value="ABC_tran"/>
    <property type="match status" value="1"/>
</dbReference>
<dbReference type="InterPro" id="IPR027417">
    <property type="entry name" value="P-loop_NTPase"/>
</dbReference>
<comment type="caution">
    <text evidence="6">The sequence shown here is derived from an EMBL/GenBank/DDBJ whole genome shotgun (WGS) entry which is preliminary data.</text>
</comment>
<proteinExistence type="inferred from homology"/>
<dbReference type="PANTHER" id="PTHR43335">
    <property type="entry name" value="ABC TRANSPORTER, ATP-BINDING PROTEIN"/>
    <property type="match status" value="1"/>
</dbReference>
<dbReference type="GO" id="GO:0016887">
    <property type="term" value="F:ATP hydrolysis activity"/>
    <property type="evidence" value="ECO:0007669"/>
    <property type="project" value="InterPro"/>
</dbReference>
<dbReference type="InterPro" id="IPR003439">
    <property type="entry name" value="ABC_transporter-like_ATP-bd"/>
</dbReference>
<dbReference type="Gene3D" id="3.40.50.300">
    <property type="entry name" value="P-loop containing nucleotide triphosphate hydrolases"/>
    <property type="match status" value="1"/>
</dbReference>
<dbReference type="EMBL" id="SJPL01000001">
    <property type="protein sequence ID" value="TWT71299.1"/>
    <property type="molecule type" value="Genomic_DNA"/>
</dbReference>
<keyword evidence="2" id="KW-0813">Transport</keyword>
<evidence type="ECO:0000313" key="6">
    <source>
        <dbReference type="EMBL" id="TWT71299.1"/>
    </source>
</evidence>
<dbReference type="AlphaFoldDB" id="A0A5C5Y8J4"/>
<accession>A0A5C5Y8J4</accession>
<dbReference type="SUPFAM" id="SSF52540">
    <property type="entry name" value="P-loop containing nucleoside triphosphate hydrolases"/>
    <property type="match status" value="1"/>
</dbReference>
<keyword evidence="7" id="KW-1185">Reference proteome</keyword>
<organism evidence="6 7">
    <name type="scientific">Crateriforma conspicua</name>
    <dbReference type="NCBI Taxonomy" id="2527996"/>
    <lineage>
        <taxon>Bacteria</taxon>
        <taxon>Pseudomonadati</taxon>
        <taxon>Planctomycetota</taxon>
        <taxon>Planctomycetia</taxon>
        <taxon>Planctomycetales</taxon>
        <taxon>Planctomycetaceae</taxon>
        <taxon>Crateriforma</taxon>
    </lineage>
</organism>
<dbReference type="InterPro" id="IPR003593">
    <property type="entry name" value="AAA+_ATPase"/>
</dbReference>
<evidence type="ECO:0000256" key="3">
    <source>
        <dbReference type="ARBA" id="ARBA00022741"/>
    </source>
</evidence>
<dbReference type="Proteomes" id="UP000317238">
    <property type="component" value="Unassembled WGS sequence"/>
</dbReference>
<dbReference type="InterPro" id="IPR017871">
    <property type="entry name" value="ABC_transporter-like_CS"/>
</dbReference>
<reference evidence="6 7" key="1">
    <citation type="submission" date="2019-02" db="EMBL/GenBank/DDBJ databases">
        <title>Deep-cultivation of Planctomycetes and their phenomic and genomic characterization uncovers novel biology.</title>
        <authorList>
            <person name="Wiegand S."/>
            <person name="Jogler M."/>
            <person name="Boedeker C."/>
            <person name="Pinto D."/>
            <person name="Vollmers J."/>
            <person name="Rivas-Marin E."/>
            <person name="Kohn T."/>
            <person name="Peeters S.H."/>
            <person name="Heuer A."/>
            <person name="Rast P."/>
            <person name="Oberbeckmann S."/>
            <person name="Bunk B."/>
            <person name="Jeske O."/>
            <person name="Meyerdierks A."/>
            <person name="Storesund J.E."/>
            <person name="Kallscheuer N."/>
            <person name="Luecker S."/>
            <person name="Lage O.M."/>
            <person name="Pohl T."/>
            <person name="Merkel B.J."/>
            <person name="Hornburger P."/>
            <person name="Mueller R.-W."/>
            <person name="Bruemmer F."/>
            <person name="Labrenz M."/>
            <person name="Spormann A.M."/>
            <person name="Op Den Camp H."/>
            <person name="Overmann J."/>
            <person name="Amann R."/>
            <person name="Jetten M.S.M."/>
            <person name="Mascher T."/>
            <person name="Medema M.H."/>
            <person name="Devos D.P."/>
            <person name="Kaster A.-K."/>
            <person name="Ovreas L."/>
            <person name="Rohde M."/>
            <person name="Galperin M.Y."/>
            <person name="Jogler C."/>
        </authorList>
    </citation>
    <scope>NUCLEOTIDE SEQUENCE [LARGE SCALE GENOMIC DNA]</scope>
    <source>
        <strain evidence="6 7">Pan14r</strain>
    </source>
</reference>
<evidence type="ECO:0000259" key="5">
    <source>
        <dbReference type="PROSITE" id="PS50893"/>
    </source>
</evidence>